<reference evidence="2" key="1">
    <citation type="journal article" date="2021" name="Proc. Natl. Acad. Sci. U.S.A.">
        <title>A Catalog of Tens of Thousands of Viruses from Human Metagenomes Reveals Hidden Associations with Chronic Diseases.</title>
        <authorList>
            <person name="Tisza M.J."/>
            <person name="Buck C.B."/>
        </authorList>
    </citation>
    <scope>NUCLEOTIDE SEQUENCE</scope>
    <source>
        <strain evidence="2">CtUWs1</strain>
    </source>
</reference>
<name>A0A8S5QTW5_9CAUD</name>
<protein>
    <submittedName>
        <fullName evidence="2">Uncharacterized protein</fullName>
    </submittedName>
</protein>
<dbReference type="EMBL" id="BK015734">
    <property type="protein sequence ID" value="DAE22528.1"/>
    <property type="molecule type" value="Genomic_DNA"/>
</dbReference>
<proteinExistence type="predicted"/>
<evidence type="ECO:0000256" key="1">
    <source>
        <dbReference type="SAM" id="MobiDB-lite"/>
    </source>
</evidence>
<accession>A0A8S5QTW5</accession>
<sequence>MAKAESTVGQVSQHTSLMEPQQGLKAVIPPLKPARTVAS</sequence>
<evidence type="ECO:0000313" key="2">
    <source>
        <dbReference type="EMBL" id="DAE22528.1"/>
    </source>
</evidence>
<feature type="region of interest" description="Disordered" evidence="1">
    <location>
        <begin position="1"/>
        <end position="39"/>
    </location>
</feature>
<feature type="compositionally biased region" description="Polar residues" evidence="1">
    <location>
        <begin position="7"/>
        <end position="19"/>
    </location>
</feature>
<organism evidence="2">
    <name type="scientific">Siphoviridae sp. ctUWs1</name>
    <dbReference type="NCBI Taxonomy" id="2826352"/>
    <lineage>
        <taxon>Viruses</taxon>
        <taxon>Duplodnaviria</taxon>
        <taxon>Heunggongvirae</taxon>
        <taxon>Uroviricota</taxon>
        <taxon>Caudoviricetes</taxon>
    </lineage>
</organism>